<feature type="transmembrane region" description="Helical" evidence="3">
    <location>
        <begin position="282"/>
        <end position="302"/>
    </location>
</feature>
<name>A0A9W8HMY2_9FUNG</name>
<keyword evidence="3" id="KW-0812">Transmembrane</keyword>
<dbReference type="PANTHER" id="PTHR11360:SF284">
    <property type="entry name" value="EG:103B4.3 PROTEIN-RELATED"/>
    <property type="match status" value="1"/>
</dbReference>
<comment type="similarity">
    <text evidence="2">Belongs to the major facilitator superfamily. Monocarboxylate porter (TC 2.A.1.13) family.</text>
</comment>
<proteinExistence type="inferred from homology"/>
<dbReference type="GO" id="GO:0016020">
    <property type="term" value="C:membrane"/>
    <property type="evidence" value="ECO:0007669"/>
    <property type="project" value="UniProtKB-SubCell"/>
</dbReference>
<dbReference type="Proteomes" id="UP001140217">
    <property type="component" value="Unassembled WGS sequence"/>
</dbReference>
<feature type="transmembrane region" description="Helical" evidence="3">
    <location>
        <begin position="308"/>
        <end position="330"/>
    </location>
</feature>
<feature type="transmembrane region" description="Helical" evidence="3">
    <location>
        <begin position="54"/>
        <end position="74"/>
    </location>
</feature>
<dbReference type="Pfam" id="PF07690">
    <property type="entry name" value="MFS_1"/>
    <property type="match status" value="1"/>
</dbReference>
<dbReference type="PANTHER" id="PTHR11360">
    <property type="entry name" value="MONOCARBOXYLATE TRANSPORTER"/>
    <property type="match status" value="1"/>
</dbReference>
<comment type="subcellular location">
    <subcellularLocation>
        <location evidence="1">Membrane</location>
        <topology evidence="1">Multi-pass membrane protein</topology>
    </subcellularLocation>
</comment>
<dbReference type="InterPro" id="IPR011701">
    <property type="entry name" value="MFS"/>
</dbReference>
<feature type="transmembrane region" description="Helical" evidence="3">
    <location>
        <begin position="12"/>
        <end position="34"/>
    </location>
</feature>
<dbReference type="InterPro" id="IPR036259">
    <property type="entry name" value="MFS_trans_sf"/>
</dbReference>
<dbReference type="PROSITE" id="PS50850">
    <property type="entry name" value="MFS"/>
    <property type="match status" value="1"/>
</dbReference>
<dbReference type="EMBL" id="JANBUL010000014">
    <property type="protein sequence ID" value="KAJ2785213.1"/>
    <property type="molecule type" value="Genomic_DNA"/>
</dbReference>
<feature type="transmembrane region" description="Helical" evidence="3">
    <location>
        <begin position="111"/>
        <end position="131"/>
    </location>
</feature>
<comment type="caution">
    <text evidence="5">The sequence shown here is derived from an EMBL/GenBank/DDBJ whole genome shotgun (WGS) entry which is preliminary data.</text>
</comment>
<feature type="transmembrane region" description="Helical" evidence="3">
    <location>
        <begin position="342"/>
        <end position="365"/>
    </location>
</feature>
<dbReference type="SUPFAM" id="SSF103473">
    <property type="entry name" value="MFS general substrate transporter"/>
    <property type="match status" value="1"/>
</dbReference>
<organism evidence="5 6">
    <name type="scientific">Coemansia javaensis</name>
    <dbReference type="NCBI Taxonomy" id="2761396"/>
    <lineage>
        <taxon>Eukaryota</taxon>
        <taxon>Fungi</taxon>
        <taxon>Fungi incertae sedis</taxon>
        <taxon>Zoopagomycota</taxon>
        <taxon>Kickxellomycotina</taxon>
        <taxon>Kickxellomycetes</taxon>
        <taxon>Kickxellales</taxon>
        <taxon>Kickxellaceae</taxon>
        <taxon>Coemansia</taxon>
    </lineage>
</organism>
<feature type="transmembrane region" description="Helical" evidence="3">
    <location>
        <begin position="143"/>
        <end position="163"/>
    </location>
</feature>
<keyword evidence="3" id="KW-0472">Membrane</keyword>
<evidence type="ECO:0000313" key="5">
    <source>
        <dbReference type="EMBL" id="KAJ2785213.1"/>
    </source>
</evidence>
<feature type="domain" description="Major facilitator superfamily (MFS) profile" evidence="4">
    <location>
        <begin position="20"/>
        <end position="400"/>
    </location>
</feature>
<feature type="transmembrane region" description="Helical" evidence="3">
    <location>
        <begin position="86"/>
        <end position="105"/>
    </location>
</feature>
<feature type="transmembrane region" description="Helical" evidence="3">
    <location>
        <begin position="377"/>
        <end position="397"/>
    </location>
</feature>
<dbReference type="OrthoDB" id="6509908at2759"/>
<evidence type="ECO:0000313" key="6">
    <source>
        <dbReference type="Proteomes" id="UP001140217"/>
    </source>
</evidence>
<dbReference type="GO" id="GO:0022857">
    <property type="term" value="F:transmembrane transporter activity"/>
    <property type="evidence" value="ECO:0007669"/>
    <property type="project" value="InterPro"/>
</dbReference>
<evidence type="ECO:0000259" key="4">
    <source>
        <dbReference type="PROSITE" id="PS50850"/>
    </source>
</evidence>
<gene>
    <name evidence="5" type="ORF">H4R18_000664</name>
</gene>
<evidence type="ECO:0000256" key="2">
    <source>
        <dbReference type="ARBA" id="ARBA00006727"/>
    </source>
</evidence>
<keyword evidence="6" id="KW-1185">Reference proteome</keyword>
<evidence type="ECO:0000256" key="1">
    <source>
        <dbReference type="ARBA" id="ARBA00004141"/>
    </source>
</evidence>
<dbReference type="Gene3D" id="1.20.1250.20">
    <property type="entry name" value="MFS general substrate transporter like domains"/>
    <property type="match status" value="1"/>
</dbReference>
<dbReference type="InterPro" id="IPR020846">
    <property type="entry name" value="MFS_dom"/>
</dbReference>
<dbReference type="AlphaFoldDB" id="A0A9W8HMY2"/>
<keyword evidence="3" id="KW-1133">Transmembrane helix</keyword>
<accession>A0A9W8HMY2</accession>
<protein>
    <recommendedName>
        <fullName evidence="4">Major facilitator superfamily (MFS) profile domain-containing protein</fullName>
    </recommendedName>
</protein>
<evidence type="ECO:0000256" key="3">
    <source>
        <dbReference type="SAM" id="Phobius"/>
    </source>
</evidence>
<sequence length="412" mass="44093">MDKARSSVRPLDGAFGWIPTLAVMVNSMFIFGASNSYGVFSTYYLNERFVGTPAATLSWIGSLITVCMFGLNALTGALADRVGYRTTAYIGTVLCTAAYVLASFSTKVWQLMLTQGVLFGVGASFLLAPSNSIAPQWFDRHRGLASGVATAGSSLGGLWFAAATQTAMDSLGFAWALRILGILTFAVTGTMNLLYFQRVPPQPRKRVFELQVARRLTFWLIALELLAAYTGHWAVVFYVGTTARQVGGTLQDGSRLLVVLNAGNVAGRILTGFIADKFGSINTLLASLLLTAAIEMPLWLSAGGLAPLYVLCVLYGLVSSTFISLNPVIVATHFSTSPLSSVMGMTNMFSALGGLLGNLCQGAIYDGIDRHRRLTHTIIFSGASILVAGAVTLALRTHIIRSGSNRRFLQKI</sequence>
<reference evidence="5" key="1">
    <citation type="submission" date="2022-07" db="EMBL/GenBank/DDBJ databases">
        <title>Phylogenomic reconstructions and comparative analyses of Kickxellomycotina fungi.</title>
        <authorList>
            <person name="Reynolds N.K."/>
            <person name="Stajich J.E."/>
            <person name="Barry K."/>
            <person name="Grigoriev I.V."/>
            <person name="Crous P."/>
            <person name="Smith M.E."/>
        </authorList>
    </citation>
    <scope>NUCLEOTIDE SEQUENCE</scope>
    <source>
        <strain evidence="5">NBRC 105414</strain>
    </source>
</reference>
<feature type="transmembrane region" description="Helical" evidence="3">
    <location>
        <begin position="175"/>
        <end position="195"/>
    </location>
</feature>
<dbReference type="InterPro" id="IPR050327">
    <property type="entry name" value="Proton-linked_MCT"/>
</dbReference>
<feature type="transmembrane region" description="Helical" evidence="3">
    <location>
        <begin position="216"/>
        <end position="236"/>
    </location>
</feature>